<evidence type="ECO:0000256" key="4">
    <source>
        <dbReference type="SAM" id="MobiDB-lite"/>
    </source>
</evidence>
<gene>
    <name evidence="5" type="ORF">GETHOR_14270</name>
</gene>
<dbReference type="NCBIfam" id="NF047558">
    <property type="entry name" value="TPR_END_plus"/>
    <property type="match status" value="1"/>
</dbReference>
<dbReference type="PANTHER" id="PTHR45586:SF1">
    <property type="entry name" value="LIPOPOLYSACCHARIDE ASSEMBLY PROTEIN B"/>
    <property type="match status" value="1"/>
</dbReference>
<evidence type="ECO:0008006" key="7">
    <source>
        <dbReference type="Google" id="ProtNLM"/>
    </source>
</evidence>
<evidence type="ECO:0000256" key="1">
    <source>
        <dbReference type="ARBA" id="ARBA00022737"/>
    </source>
</evidence>
<evidence type="ECO:0000256" key="3">
    <source>
        <dbReference type="PROSITE-ProRule" id="PRU00339"/>
    </source>
</evidence>
<dbReference type="InterPro" id="IPR051012">
    <property type="entry name" value="CellSynth/LPSAsmb/PSIAsmb"/>
</dbReference>
<dbReference type="Pfam" id="PF14559">
    <property type="entry name" value="TPR_19"/>
    <property type="match status" value="1"/>
</dbReference>
<feature type="region of interest" description="Disordered" evidence="4">
    <location>
        <begin position="1"/>
        <end position="26"/>
    </location>
</feature>
<dbReference type="InterPro" id="IPR019734">
    <property type="entry name" value="TPR_rpt"/>
</dbReference>
<dbReference type="SUPFAM" id="SSF48452">
    <property type="entry name" value="TPR-like"/>
    <property type="match status" value="1"/>
</dbReference>
<dbReference type="SMART" id="SM00028">
    <property type="entry name" value="TPR"/>
    <property type="match status" value="6"/>
</dbReference>
<feature type="repeat" description="TPR" evidence="3">
    <location>
        <begin position="247"/>
        <end position="280"/>
    </location>
</feature>
<dbReference type="Gene3D" id="1.25.40.10">
    <property type="entry name" value="Tetratricopeptide repeat domain"/>
    <property type="match status" value="2"/>
</dbReference>
<dbReference type="RefSeq" id="WP_286355966.1">
    <property type="nucleotide sequence ID" value="NZ_AP027079.1"/>
</dbReference>
<protein>
    <recommendedName>
        <fullName evidence="7">Tetratricopeptide repeat protein</fullName>
    </recommendedName>
</protein>
<proteinExistence type="predicted"/>
<dbReference type="EMBL" id="AP027079">
    <property type="protein sequence ID" value="BDU69326.1"/>
    <property type="molecule type" value="Genomic_DNA"/>
</dbReference>
<dbReference type="PROSITE" id="PS50005">
    <property type="entry name" value="TPR"/>
    <property type="match status" value="1"/>
</dbReference>
<reference evidence="6" key="1">
    <citation type="journal article" date="2023" name="Int. J. Syst. Evol. Microbiol.">
        <title>Mesoterricola silvestris gen. nov., sp. nov., Mesoterricola sediminis sp. nov., Geothrix oryzae sp. nov., Geothrix edaphica sp. nov., Geothrix rubra sp. nov., and Geothrix limicola sp. nov., six novel members of Acidobacteriota isolated from soils.</title>
        <authorList>
            <person name="Itoh H."/>
            <person name="Sugisawa Y."/>
            <person name="Mise K."/>
            <person name="Xu Z."/>
            <person name="Kuniyasu M."/>
            <person name="Ushijima N."/>
            <person name="Kawano K."/>
            <person name="Kobayashi E."/>
            <person name="Shiratori Y."/>
            <person name="Masuda Y."/>
            <person name="Senoo K."/>
        </authorList>
    </citation>
    <scope>NUCLEOTIDE SEQUENCE [LARGE SCALE GENOMIC DNA]</scope>
    <source>
        <strain evidence="6">Red222</strain>
    </source>
</reference>
<dbReference type="Proteomes" id="UP001242010">
    <property type="component" value="Chromosome"/>
</dbReference>
<accession>A0ABN6UX33</accession>
<evidence type="ECO:0000313" key="5">
    <source>
        <dbReference type="EMBL" id="BDU69326.1"/>
    </source>
</evidence>
<dbReference type="InterPro" id="IPR011990">
    <property type="entry name" value="TPR-like_helical_dom_sf"/>
</dbReference>
<dbReference type="Pfam" id="PF13432">
    <property type="entry name" value="TPR_16"/>
    <property type="match status" value="1"/>
</dbReference>
<sequence length="451" mass="49810">MALQLGKSPRSSKAAPAKRGPVHPKARKAQAVVAVLPFLDQRPGGADSHLSEGIAEEVLQALNHLEDLQVVSRTTSFRYGGSALSPLAVGRRLHATAILAGTLRKEASLLTLKAELVEVKSGRVTWSKAYAFDRQDLFKTLDDLIACVASALHVPTFIRPRYAVDLEAYESYLRGRQAYFRFNRQGMRSAAEMYRRALDLDPDFPSAWAGLANCAAFTYIYIDRTEPQRELAESCSRKALELDPDLAEAHASRGVALSAAGLVDEAEAAFETALRLDPNLFAAAYFYARHCFANGKLERAIEYFEWAAALRPEDFQAILLVAQVYHSLGLEDEAERARRTGLALVEERLERVPEDVRARYLGANALVALGEREKGLDWARKARSMDPDDPMLLYNLGCIHALAGDPEESLDCLERAAAGGLSQKDWFIHDGDLDAIRSHPRFQALMARLGS</sequence>
<keyword evidence="1" id="KW-0677">Repeat</keyword>
<dbReference type="PANTHER" id="PTHR45586">
    <property type="entry name" value="TPR REPEAT-CONTAINING PROTEIN PA4667"/>
    <property type="match status" value="1"/>
</dbReference>
<evidence type="ECO:0000256" key="2">
    <source>
        <dbReference type="ARBA" id="ARBA00022803"/>
    </source>
</evidence>
<organism evidence="5 6">
    <name type="scientific">Geothrix oryzae</name>
    <dbReference type="NCBI Taxonomy" id="2927975"/>
    <lineage>
        <taxon>Bacteria</taxon>
        <taxon>Pseudomonadati</taxon>
        <taxon>Acidobacteriota</taxon>
        <taxon>Holophagae</taxon>
        <taxon>Holophagales</taxon>
        <taxon>Holophagaceae</taxon>
        <taxon>Geothrix</taxon>
    </lineage>
</organism>
<name>A0ABN6UX33_9BACT</name>
<evidence type="ECO:0000313" key="6">
    <source>
        <dbReference type="Proteomes" id="UP001242010"/>
    </source>
</evidence>
<keyword evidence="6" id="KW-1185">Reference proteome</keyword>
<keyword evidence="2 3" id="KW-0802">TPR repeat</keyword>